<feature type="transmembrane region" description="Helical" evidence="7">
    <location>
        <begin position="60"/>
        <end position="78"/>
    </location>
</feature>
<comment type="similarity">
    <text evidence="2">Belongs to the dicarboxylate/amino acid:cation symporter (DAACS) (TC 2.A.23) family.</text>
</comment>
<comment type="subcellular location">
    <subcellularLocation>
        <location evidence="1">Membrane</location>
        <topology evidence="1">Multi-pass membrane protein</topology>
    </subcellularLocation>
</comment>
<dbReference type="GO" id="GO:0015184">
    <property type="term" value="F:L-cystine transmembrane transporter activity"/>
    <property type="evidence" value="ECO:0007669"/>
    <property type="project" value="TreeGrafter"/>
</dbReference>
<evidence type="ECO:0000256" key="2">
    <source>
        <dbReference type="ARBA" id="ARBA00006148"/>
    </source>
</evidence>
<dbReference type="Pfam" id="PF00375">
    <property type="entry name" value="SDF"/>
    <property type="match status" value="1"/>
</dbReference>
<gene>
    <name evidence="8" type="primary">gltT</name>
    <name evidence="8" type="ORF">C10C_0259</name>
</gene>
<feature type="transmembrane region" description="Helical" evidence="7">
    <location>
        <begin position="330"/>
        <end position="351"/>
    </location>
</feature>
<organism evidence="8 9">
    <name type="scientific">Chlamydia serpentis</name>
    <dbReference type="NCBI Taxonomy" id="1967782"/>
    <lineage>
        <taxon>Bacteria</taxon>
        <taxon>Pseudomonadati</taxon>
        <taxon>Chlamydiota</taxon>
        <taxon>Chlamydiia</taxon>
        <taxon>Chlamydiales</taxon>
        <taxon>Chlamydiaceae</taxon>
        <taxon>Chlamydia/Chlamydophila group</taxon>
        <taxon>Chlamydia</taxon>
    </lineage>
</organism>
<keyword evidence="5 7" id="KW-1133">Transmembrane helix</keyword>
<accession>A0A2R8FAI4</accession>
<dbReference type="KEGG" id="csee:C10C_0259"/>
<dbReference type="PANTHER" id="PTHR42865">
    <property type="entry name" value="PROTON/GLUTAMATE-ASPARTATE SYMPORTER"/>
    <property type="match status" value="1"/>
</dbReference>
<dbReference type="GO" id="GO:0015293">
    <property type="term" value="F:symporter activity"/>
    <property type="evidence" value="ECO:0007669"/>
    <property type="project" value="InterPro"/>
</dbReference>
<protein>
    <submittedName>
        <fullName evidence="8">Glutamate-aspartate carrier protein,serine/threonine transporter SstT,Sodium:dicarboxylate symporter family</fullName>
    </submittedName>
</protein>
<evidence type="ECO:0000256" key="6">
    <source>
        <dbReference type="ARBA" id="ARBA00023136"/>
    </source>
</evidence>
<dbReference type="Gene3D" id="1.10.3860.10">
    <property type="entry name" value="Sodium:dicarboxylate symporter"/>
    <property type="match status" value="1"/>
</dbReference>
<dbReference type="Proteomes" id="UP000244926">
    <property type="component" value="Chromosome I"/>
</dbReference>
<evidence type="ECO:0000256" key="1">
    <source>
        <dbReference type="ARBA" id="ARBA00004141"/>
    </source>
</evidence>
<dbReference type="InterPro" id="IPR001991">
    <property type="entry name" value="Na-dicarboxylate_symporter"/>
</dbReference>
<evidence type="ECO:0000256" key="7">
    <source>
        <dbReference type="SAM" id="Phobius"/>
    </source>
</evidence>
<feature type="transmembrane region" description="Helical" evidence="7">
    <location>
        <begin position="358"/>
        <end position="382"/>
    </location>
</feature>
<dbReference type="InterPro" id="IPR036458">
    <property type="entry name" value="Na:dicarbo_symporter_sf"/>
</dbReference>
<dbReference type="SUPFAM" id="SSF118215">
    <property type="entry name" value="Proton glutamate symport protein"/>
    <property type="match status" value="1"/>
</dbReference>
<keyword evidence="9" id="KW-1185">Reference proteome</keyword>
<evidence type="ECO:0000313" key="9">
    <source>
        <dbReference type="Proteomes" id="UP000244926"/>
    </source>
</evidence>
<evidence type="ECO:0000256" key="3">
    <source>
        <dbReference type="ARBA" id="ARBA00022448"/>
    </source>
</evidence>
<dbReference type="EMBL" id="LT993738">
    <property type="protein sequence ID" value="SPN73433.1"/>
    <property type="molecule type" value="Genomic_DNA"/>
</dbReference>
<evidence type="ECO:0000256" key="5">
    <source>
        <dbReference type="ARBA" id="ARBA00022989"/>
    </source>
</evidence>
<feature type="transmembrane region" description="Helical" evidence="7">
    <location>
        <begin position="149"/>
        <end position="171"/>
    </location>
</feature>
<evidence type="ECO:0000256" key="4">
    <source>
        <dbReference type="ARBA" id="ARBA00022692"/>
    </source>
</evidence>
<feature type="transmembrane region" description="Helical" evidence="7">
    <location>
        <begin position="192"/>
        <end position="213"/>
    </location>
</feature>
<reference evidence="9" key="1">
    <citation type="submission" date="2017-11" db="EMBL/GenBank/DDBJ databases">
        <authorList>
            <person name="Seth-Smith MB H."/>
        </authorList>
    </citation>
    <scope>NUCLEOTIDE SEQUENCE [LARGE SCALE GENOMIC DNA]</scope>
</reference>
<feature type="transmembrane region" description="Helical" evidence="7">
    <location>
        <begin position="21"/>
        <end position="40"/>
    </location>
</feature>
<keyword evidence="6 7" id="KW-0472">Membrane</keyword>
<sequence>MPIHQIFTRFMKKQRSYYTKNNLLLILSIFVGLGLGNLQLPWIFRSAECIANTFLKFLRLLSIPLVFCALGSTITSIQNFSTMITLGKRILYYTLLTTLIAASIGLGLFFLIRPHIISQETLSSSTHCNPLGYLDVLADTIPENILKPFITGNVISTACLACLLATASLFLKEKEKIFVQQFFNSFFSIFLNLARGGLKLLPIAMLGFSVLLFKEFKDQGNLPIFSKYLLCVVGANLAQGFIVLPVLLKINQVSPLKTAKAMSPALVTAFFSKSSAATLPLTMELAEDELKINTSLSRFSFPLCSVINMNGCAAFILITVFFVATSNGMVISPLMSLGWICIATLAAIGNAGVPMGCYFLTLSLLTSMNVPLSILGLILPFYTVLDMIETSLNVWSDCCVVSLANKQLSKTLSP</sequence>
<feature type="transmembrane region" description="Helical" evidence="7">
    <location>
        <begin position="299"/>
        <end position="324"/>
    </location>
</feature>
<dbReference type="GO" id="GO:0005886">
    <property type="term" value="C:plasma membrane"/>
    <property type="evidence" value="ECO:0007669"/>
    <property type="project" value="TreeGrafter"/>
</dbReference>
<dbReference type="PRINTS" id="PR00173">
    <property type="entry name" value="EDTRNSPORT"/>
</dbReference>
<proteinExistence type="inferred from homology"/>
<keyword evidence="4 7" id="KW-0812">Transmembrane</keyword>
<dbReference type="AlphaFoldDB" id="A0A2R8FAI4"/>
<keyword evidence="3" id="KW-0813">Transport</keyword>
<evidence type="ECO:0000313" key="8">
    <source>
        <dbReference type="EMBL" id="SPN73433.1"/>
    </source>
</evidence>
<feature type="transmembrane region" description="Helical" evidence="7">
    <location>
        <begin position="225"/>
        <end position="248"/>
    </location>
</feature>
<dbReference type="PANTHER" id="PTHR42865:SF5">
    <property type="entry name" value="L-CYSTINE TRANSPORTER TCYP"/>
    <property type="match status" value="1"/>
</dbReference>
<name>A0A2R8FAI4_9CHLA</name>
<feature type="transmembrane region" description="Helical" evidence="7">
    <location>
        <begin position="90"/>
        <end position="112"/>
    </location>
</feature>